<comment type="caution">
    <text evidence="12">The sequence shown here is derived from an EMBL/GenBank/DDBJ whole genome shotgun (WGS) entry which is preliminary data.</text>
</comment>
<dbReference type="GO" id="GO:0009435">
    <property type="term" value="P:NAD+ biosynthetic process"/>
    <property type="evidence" value="ECO:0007669"/>
    <property type="project" value="UniProtKB-UniRule"/>
</dbReference>
<dbReference type="InterPro" id="IPR003694">
    <property type="entry name" value="NAD_synthase"/>
</dbReference>
<feature type="binding site" evidence="8">
    <location>
        <position position="147"/>
    </location>
    <ligand>
        <name>ATP</name>
        <dbReference type="ChEBI" id="CHEBI:30616"/>
    </ligand>
</feature>
<dbReference type="Pfam" id="PF02540">
    <property type="entry name" value="NAD_synthase"/>
    <property type="match status" value="1"/>
</dbReference>
<feature type="binding site" description="in other chain" evidence="8">
    <location>
        <position position="127"/>
    </location>
    <ligand>
        <name>deamido-NAD(+)</name>
        <dbReference type="ChEBI" id="CHEBI:58437"/>
        <note>ligand shared between two neighboring subunits</note>
    </ligand>
</feature>
<dbReference type="GO" id="GO:0005524">
    <property type="term" value="F:ATP binding"/>
    <property type="evidence" value="ECO:0007669"/>
    <property type="project" value="UniProtKB-UniRule"/>
</dbReference>
<evidence type="ECO:0000313" key="12">
    <source>
        <dbReference type="EMBL" id="HHR40735.1"/>
    </source>
</evidence>
<evidence type="ECO:0000256" key="9">
    <source>
        <dbReference type="RuleBase" id="RU003811"/>
    </source>
</evidence>
<dbReference type="PANTHER" id="PTHR23090">
    <property type="entry name" value="NH 3 /GLUTAMINE-DEPENDENT NAD + SYNTHETASE"/>
    <property type="match status" value="1"/>
</dbReference>
<dbReference type="UniPathway" id="UPA00253">
    <property type="reaction ID" value="UER00333"/>
</dbReference>
<keyword evidence="4 8" id="KW-0547">Nucleotide-binding</keyword>
<dbReference type="GO" id="GO:0008795">
    <property type="term" value="F:NAD+ synthase activity"/>
    <property type="evidence" value="ECO:0007669"/>
    <property type="project" value="UniProtKB-UniRule"/>
</dbReference>
<evidence type="ECO:0000256" key="7">
    <source>
        <dbReference type="ARBA" id="ARBA00023027"/>
    </source>
</evidence>
<dbReference type="HAMAP" id="MF_00193">
    <property type="entry name" value="NadE_ammonia_dep"/>
    <property type="match status" value="1"/>
</dbReference>
<dbReference type="EC" id="6.3.1.5" evidence="8 10"/>
<comment type="subunit">
    <text evidence="8">Homodimer.</text>
</comment>
<dbReference type="NCBIfam" id="TIGR00552">
    <property type="entry name" value="nadE"/>
    <property type="match status" value="1"/>
</dbReference>
<gene>
    <name evidence="8" type="primary">nadE</name>
    <name evidence="12" type="ORF">ENM42_02780</name>
</gene>
<dbReference type="SUPFAM" id="SSF52402">
    <property type="entry name" value="Adenine nucleotide alpha hydrolases-like"/>
    <property type="match status" value="1"/>
</dbReference>
<feature type="binding site" evidence="8">
    <location>
        <position position="152"/>
    </location>
    <ligand>
        <name>Mg(2+)</name>
        <dbReference type="ChEBI" id="CHEBI:18420"/>
    </ligand>
</feature>
<dbReference type="InterPro" id="IPR022310">
    <property type="entry name" value="NAD/GMP_synthase"/>
</dbReference>
<dbReference type="InterPro" id="IPR022926">
    <property type="entry name" value="NH(3)-dep_NAD(+)_synth"/>
</dbReference>
<proteinExistence type="inferred from homology"/>
<evidence type="ECO:0000256" key="4">
    <source>
        <dbReference type="ARBA" id="ARBA00022741"/>
    </source>
</evidence>
<feature type="binding site" description="in other chain" evidence="8">
    <location>
        <position position="160"/>
    </location>
    <ligand>
        <name>deamido-NAD(+)</name>
        <dbReference type="ChEBI" id="CHEBI:58437"/>
        <note>ligand shared between two neighboring subunits</note>
    </ligand>
</feature>
<dbReference type="InterPro" id="IPR014729">
    <property type="entry name" value="Rossmann-like_a/b/a_fold"/>
</dbReference>
<dbReference type="GO" id="GO:0003952">
    <property type="term" value="F:NAD+ synthase (glutamine-hydrolyzing) activity"/>
    <property type="evidence" value="ECO:0007669"/>
    <property type="project" value="InterPro"/>
</dbReference>
<dbReference type="PANTHER" id="PTHR23090:SF9">
    <property type="entry name" value="GLUTAMINE-DEPENDENT NAD(+) SYNTHETASE"/>
    <property type="match status" value="1"/>
</dbReference>
<keyword evidence="5 8" id="KW-0067">ATP-binding</keyword>
<dbReference type="NCBIfam" id="NF010587">
    <property type="entry name" value="PRK13980.1"/>
    <property type="match status" value="1"/>
</dbReference>
<comment type="pathway">
    <text evidence="8">Cofactor biosynthesis; NAD(+) biosynthesis; NAD(+) from deamido-NAD(+) (ammonia route): step 1/1.</text>
</comment>
<feature type="binding site" description="in other chain" evidence="8">
    <location>
        <begin position="257"/>
        <end position="258"/>
    </location>
    <ligand>
        <name>deamido-NAD(+)</name>
        <dbReference type="ChEBI" id="CHEBI:58437"/>
        <note>ligand shared between two neighboring subunits</note>
    </ligand>
</feature>
<keyword evidence="6 8" id="KW-0460">Magnesium</keyword>
<dbReference type="GO" id="GO:0004359">
    <property type="term" value="F:glutaminase activity"/>
    <property type="evidence" value="ECO:0007669"/>
    <property type="project" value="InterPro"/>
</dbReference>
<sequence length="270" mass="30149">MANVLLEEMYRINYVATAEAIISFIRETVNSSNASGVVLGLSGGVDSSAVAVLSVKALGPDRVLGIIMPTDFTPRQDLEHAEMLARNLGIETRYIPITSIVEEYARQLNVPLSHVDAKIPYANLRARVRMSILYFHANLLNRLVAGTGDRSEILLGYYTKYGDAGVDFLPIGNIYKTQLRHLCKHLGLPDEIAFKPSSPQLYPGHRAVDELPADYTILDPILHALFDQNLSIDQVVAQNFERKIVEEVWRRYVASMHKRAMPPIGPKPIR</sequence>
<feature type="binding site" evidence="8">
    <location>
        <position position="46"/>
    </location>
    <ligand>
        <name>Mg(2+)</name>
        <dbReference type="ChEBI" id="CHEBI:18420"/>
    </ligand>
</feature>
<evidence type="ECO:0000256" key="2">
    <source>
        <dbReference type="ARBA" id="ARBA00022598"/>
    </source>
</evidence>
<organism evidence="12">
    <name type="scientific">Caldiarchaeum subterraneum</name>
    <dbReference type="NCBI Taxonomy" id="311458"/>
    <lineage>
        <taxon>Archaea</taxon>
        <taxon>Nitrososphaerota</taxon>
        <taxon>Candidatus Caldarchaeales</taxon>
        <taxon>Candidatus Caldarchaeaceae</taxon>
        <taxon>Candidatus Caldarchaeum</taxon>
    </lineage>
</organism>
<feature type="binding site" evidence="8">
    <location>
        <position position="176"/>
    </location>
    <ligand>
        <name>ATP</name>
        <dbReference type="ChEBI" id="CHEBI:30616"/>
    </ligand>
</feature>
<evidence type="ECO:0000256" key="5">
    <source>
        <dbReference type="ARBA" id="ARBA00022840"/>
    </source>
</evidence>
<comment type="function">
    <text evidence="8">Catalyzes the ATP-dependent amidation of deamido-NAD to form NAD. Uses ammonia as a nitrogen source.</text>
</comment>
<dbReference type="GO" id="GO:0046872">
    <property type="term" value="F:metal ion binding"/>
    <property type="evidence" value="ECO:0007669"/>
    <property type="project" value="UniProtKB-KW"/>
</dbReference>
<evidence type="ECO:0000256" key="6">
    <source>
        <dbReference type="ARBA" id="ARBA00022842"/>
    </source>
</evidence>
<dbReference type="GO" id="GO:0005737">
    <property type="term" value="C:cytoplasm"/>
    <property type="evidence" value="ECO:0007669"/>
    <property type="project" value="InterPro"/>
</dbReference>
<evidence type="ECO:0000259" key="11">
    <source>
        <dbReference type="Pfam" id="PF02540"/>
    </source>
</evidence>
<dbReference type="Gene3D" id="3.40.50.620">
    <property type="entry name" value="HUPs"/>
    <property type="match status" value="1"/>
</dbReference>
<evidence type="ECO:0000256" key="1">
    <source>
        <dbReference type="ARBA" id="ARBA00005859"/>
    </source>
</evidence>
<protein>
    <recommendedName>
        <fullName evidence="8 10">NH(3)-dependent NAD(+) synthetase</fullName>
        <ecNumber evidence="8 10">6.3.1.5</ecNumber>
    </recommendedName>
</protein>
<accession>A0A7C5Y4I9</accession>
<feature type="binding site" evidence="8">
    <location>
        <position position="198"/>
    </location>
    <ligand>
        <name>ATP</name>
        <dbReference type="ChEBI" id="CHEBI:30616"/>
    </ligand>
</feature>
<dbReference type="AlphaFoldDB" id="A0A7C5Y4I9"/>
<reference evidence="12" key="1">
    <citation type="journal article" date="2020" name="mSystems">
        <title>Genome- and Community-Level Interaction Insights into Carbon Utilization and Element Cycling Functions of Hydrothermarchaeota in Hydrothermal Sediment.</title>
        <authorList>
            <person name="Zhou Z."/>
            <person name="Liu Y."/>
            <person name="Xu W."/>
            <person name="Pan J."/>
            <person name="Luo Z.H."/>
            <person name="Li M."/>
        </authorList>
    </citation>
    <scope>NUCLEOTIDE SEQUENCE [LARGE SCALE GENOMIC DNA]</scope>
    <source>
        <strain evidence="12">SpSt-1084</strain>
    </source>
</reference>
<name>A0A7C5Y4I9_CALS0</name>
<feature type="binding site" evidence="8">
    <location>
        <begin position="40"/>
        <end position="47"/>
    </location>
    <ligand>
        <name>ATP</name>
        <dbReference type="ChEBI" id="CHEBI:30616"/>
    </ligand>
</feature>
<evidence type="ECO:0000256" key="8">
    <source>
        <dbReference type="HAMAP-Rule" id="MF_00193"/>
    </source>
</evidence>
<dbReference type="FunFam" id="3.40.50.620:FF:000106">
    <property type="entry name" value="Glutamine-dependent NAD(+) synthetase"/>
    <property type="match status" value="1"/>
</dbReference>
<keyword evidence="7 8" id="KW-0520">NAD</keyword>
<feature type="binding site" evidence="8">
    <location>
        <position position="167"/>
    </location>
    <ligand>
        <name>deamido-NAD(+)</name>
        <dbReference type="ChEBI" id="CHEBI:58437"/>
        <note>ligand shared between two neighboring subunits</note>
    </ligand>
</feature>
<comment type="similarity">
    <text evidence="1 8 9">Belongs to the NAD synthetase family.</text>
</comment>
<keyword evidence="3 8" id="KW-0479">Metal-binding</keyword>
<dbReference type="EMBL" id="DRXS01000154">
    <property type="protein sequence ID" value="HHR40735.1"/>
    <property type="molecule type" value="Genomic_DNA"/>
</dbReference>
<keyword evidence="2 8" id="KW-0436">Ligase</keyword>
<comment type="catalytic activity">
    <reaction evidence="8 10">
        <text>deamido-NAD(+) + NH4(+) + ATP = AMP + diphosphate + NAD(+) + H(+)</text>
        <dbReference type="Rhea" id="RHEA:21188"/>
        <dbReference type="ChEBI" id="CHEBI:15378"/>
        <dbReference type="ChEBI" id="CHEBI:28938"/>
        <dbReference type="ChEBI" id="CHEBI:30616"/>
        <dbReference type="ChEBI" id="CHEBI:33019"/>
        <dbReference type="ChEBI" id="CHEBI:57540"/>
        <dbReference type="ChEBI" id="CHEBI:58437"/>
        <dbReference type="ChEBI" id="CHEBI:456215"/>
        <dbReference type="EC" id="6.3.1.5"/>
    </reaction>
</comment>
<evidence type="ECO:0000256" key="10">
    <source>
        <dbReference type="RuleBase" id="RU003812"/>
    </source>
</evidence>
<dbReference type="CDD" id="cd00553">
    <property type="entry name" value="NAD_synthase"/>
    <property type="match status" value="1"/>
</dbReference>
<evidence type="ECO:0000256" key="3">
    <source>
        <dbReference type="ARBA" id="ARBA00022723"/>
    </source>
</evidence>
<feature type="domain" description="NAD/GMP synthase" evidence="11">
    <location>
        <begin position="19"/>
        <end position="262"/>
    </location>
</feature>